<evidence type="ECO:0000256" key="9">
    <source>
        <dbReference type="SAM" id="MobiDB-lite"/>
    </source>
</evidence>
<keyword evidence="12" id="KW-1185">Reference proteome</keyword>
<evidence type="ECO:0000259" key="10">
    <source>
        <dbReference type="SMART" id="SM00978"/>
    </source>
</evidence>
<accession>A0A0C9QAU5</accession>
<dbReference type="Proteomes" id="UP000694866">
    <property type="component" value="Unplaced"/>
</dbReference>
<reference evidence="13" key="2">
    <citation type="submission" date="2025-04" db="UniProtKB">
        <authorList>
            <consortium name="RefSeq"/>
        </authorList>
    </citation>
    <scope>IDENTIFICATION</scope>
    <source>
        <strain evidence="13">USDA-PBARC FA_bdor</strain>
        <tissue evidence="13">Whole organism</tissue>
    </source>
</reference>
<dbReference type="RefSeq" id="XP_011302837.1">
    <property type="nucleotide sequence ID" value="XM_011304535.1"/>
</dbReference>
<dbReference type="GO" id="GO:0005739">
    <property type="term" value="C:mitochondrion"/>
    <property type="evidence" value="ECO:0007669"/>
    <property type="project" value="UniProtKB-SubCell"/>
</dbReference>
<evidence type="ECO:0000256" key="3">
    <source>
        <dbReference type="ARBA" id="ARBA00022980"/>
    </source>
</evidence>
<name>A0A0C9QAU5_9HYME</name>
<keyword evidence="4" id="KW-0496">Mitochondrion</keyword>
<dbReference type="Gene3D" id="3.10.450.240">
    <property type="match status" value="1"/>
</dbReference>
<feature type="region of interest" description="Disordered" evidence="9">
    <location>
        <begin position="297"/>
        <end position="336"/>
    </location>
</feature>
<keyword evidence="2" id="KW-0809">Transit peptide</keyword>
<dbReference type="PANTHER" id="PTHR28554:SF1">
    <property type="entry name" value="LARGE RIBOSOMAL SUBUNIT PROTEIN ML45"/>
    <property type="match status" value="1"/>
</dbReference>
<accession>A0A9R1T4M5</accession>
<dbReference type="PANTHER" id="PTHR28554">
    <property type="entry name" value="39S RIBOSOMAL PROTEIN L45, MITOCHONDRIAL"/>
    <property type="match status" value="1"/>
</dbReference>
<proteinExistence type="inferred from homology"/>
<keyword evidence="5" id="KW-0687">Ribonucleoprotein</keyword>
<organism evidence="11">
    <name type="scientific">Fopius arisanus</name>
    <dbReference type="NCBI Taxonomy" id="64838"/>
    <lineage>
        <taxon>Eukaryota</taxon>
        <taxon>Metazoa</taxon>
        <taxon>Ecdysozoa</taxon>
        <taxon>Arthropoda</taxon>
        <taxon>Hexapoda</taxon>
        <taxon>Insecta</taxon>
        <taxon>Pterygota</taxon>
        <taxon>Neoptera</taxon>
        <taxon>Endopterygota</taxon>
        <taxon>Hymenoptera</taxon>
        <taxon>Apocrita</taxon>
        <taxon>Ichneumonoidea</taxon>
        <taxon>Braconidae</taxon>
        <taxon>Opiinae</taxon>
        <taxon>Fopius</taxon>
    </lineage>
</organism>
<dbReference type="AlphaFoldDB" id="A0A0C9QAU5"/>
<dbReference type="EMBL" id="GBYB01000324">
    <property type="protein sequence ID" value="JAG70091.1"/>
    <property type="molecule type" value="Transcribed_RNA"/>
</dbReference>
<dbReference type="FunFam" id="3.10.450.240:FF:000003">
    <property type="entry name" value="39S ribosomal protein L45, mitochondrial"/>
    <property type="match status" value="1"/>
</dbReference>
<dbReference type="GO" id="GO:0005840">
    <property type="term" value="C:ribosome"/>
    <property type="evidence" value="ECO:0007669"/>
    <property type="project" value="UniProtKB-KW"/>
</dbReference>
<evidence type="ECO:0000313" key="13">
    <source>
        <dbReference type="RefSeq" id="XP_011302837.1"/>
    </source>
</evidence>
<evidence type="ECO:0000256" key="2">
    <source>
        <dbReference type="ARBA" id="ARBA00022946"/>
    </source>
</evidence>
<dbReference type="GeneID" id="105266403"/>
<evidence type="ECO:0000256" key="1">
    <source>
        <dbReference type="ARBA" id="ARBA00004173"/>
    </source>
</evidence>
<dbReference type="SMART" id="SM00978">
    <property type="entry name" value="Tim44"/>
    <property type="match status" value="1"/>
</dbReference>
<comment type="subcellular location">
    <subcellularLocation>
        <location evidence="1">Mitochondrion</location>
    </subcellularLocation>
</comment>
<evidence type="ECO:0000256" key="4">
    <source>
        <dbReference type="ARBA" id="ARBA00023128"/>
    </source>
</evidence>
<sequence>MSGFAFNAVCGLTRAAQTNSAILSSISRHSIVMTQIRNHNKHWNPKFKKLRAEKVIKIKLPNYEKDENDEMSAEKIRTKFKEQGLQPSQPWIEKPIFVSCTGAIFEEYIPPEGDGKFSAVTGAGAKQKVEFMTKKGKSYMAVKKIKNFLEDFSAVDFEEEAQEIYIKAHEAIANKDKDALRLTVTERAYPEVRHNTLDKTIRWKFIESLVPPRVVHARCTDLITKDNVFAQITVRFHTQQTLAVYDRFGRLVHGSEFVKKDVLEYVVFENHLANKYGNWRIHGKIIPSWMPERENAQRTYLKKPEEPEPLEESSKEAEVSIAHVDKDSSPQQPAVA</sequence>
<keyword evidence="3 13" id="KW-0689">Ribosomal protein</keyword>
<evidence type="ECO:0000256" key="6">
    <source>
        <dbReference type="ARBA" id="ARBA00038073"/>
    </source>
</evidence>
<dbReference type="InterPro" id="IPR051975">
    <property type="entry name" value="mtLSU_mL45"/>
</dbReference>
<dbReference type="InterPro" id="IPR032710">
    <property type="entry name" value="NTF2-like_dom_sf"/>
</dbReference>
<dbReference type="InterPro" id="IPR007379">
    <property type="entry name" value="Tim44-like_dom"/>
</dbReference>
<feature type="domain" description="Tim44-like" evidence="10">
    <location>
        <begin position="138"/>
        <end position="286"/>
    </location>
</feature>
<evidence type="ECO:0000313" key="12">
    <source>
        <dbReference type="Proteomes" id="UP000694866"/>
    </source>
</evidence>
<dbReference type="CTD" id="84311"/>
<protein>
    <recommendedName>
        <fullName evidence="7">Large ribosomal subunit protein mL45</fullName>
    </recommendedName>
    <alternativeName>
        <fullName evidence="8">39S ribosomal protein L45, mitochondrial</fullName>
    </alternativeName>
</protein>
<reference evidence="11" key="1">
    <citation type="submission" date="2015-01" db="EMBL/GenBank/DDBJ databases">
        <title>Transcriptome Assembly of Fopius arisanus.</title>
        <authorList>
            <person name="Geib S."/>
        </authorList>
    </citation>
    <scope>NUCLEOTIDE SEQUENCE</scope>
</reference>
<evidence type="ECO:0000256" key="5">
    <source>
        <dbReference type="ARBA" id="ARBA00023274"/>
    </source>
</evidence>
<evidence type="ECO:0000256" key="8">
    <source>
        <dbReference type="ARBA" id="ARBA00043031"/>
    </source>
</evidence>
<feature type="compositionally biased region" description="Basic and acidic residues" evidence="9">
    <location>
        <begin position="297"/>
        <end position="328"/>
    </location>
</feature>
<dbReference type="OrthoDB" id="19619at2759"/>
<evidence type="ECO:0000256" key="7">
    <source>
        <dbReference type="ARBA" id="ARBA00039448"/>
    </source>
</evidence>
<dbReference type="SUPFAM" id="SSF54427">
    <property type="entry name" value="NTF2-like"/>
    <property type="match status" value="1"/>
</dbReference>
<evidence type="ECO:0000313" key="11">
    <source>
        <dbReference type="EMBL" id="JAG70091.1"/>
    </source>
</evidence>
<dbReference type="Pfam" id="PF04280">
    <property type="entry name" value="Tim44"/>
    <property type="match status" value="1"/>
</dbReference>
<dbReference type="GO" id="GO:1990904">
    <property type="term" value="C:ribonucleoprotein complex"/>
    <property type="evidence" value="ECO:0007669"/>
    <property type="project" value="UniProtKB-KW"/>
</dbReference>
<comment type="similarity">
    <text evidence="6">Belongs to the mitochondrion-specific ribosomal protein mL45 family.</text>
</comment>
<gene>
    <name evidence="11 13" type="primary">mRpL45</name>
    <name evidence="11" type="ORF">g.44461</name>
</gene>
<dbReference type="KEGG" id="fas:105266403"/>